<keyword evidence="2" id="KW-1185">Reference proteome</keyword>
<gene>
    <name evidence="1" type="ORF">C2G38_2198535</name>
</gene>
<evidence type="ECO:0000313" key="2">
    <source>
        <dbReference type="Proteomes" id="UP000266673"/>
    </source>
</evidence>
<protein>
    <submittedName>
        <fullName evidence="1">Uncharacterized protein</fullName>
    </submittedName>
</protein>
<dbReference type="Gene3D" id="3.30.70.270">
    <property type="match status" value="1"/>
</dbReference>
<dbReference type="SUPFAM" id="SSF56672">
    <property type="entry name" value="DNA/RNA polymerases"/>
    <property type="match status" value="1"/>
</dbReference>
<sequence>MSLCVPMVHRRTIYNLEKLVPLEVKSKVNLEDIDKEKNKKKYKFDKVEKEEKEPSAIYWCKKQLDYKEESCIEYKKLFKGIEILKYLVNNLNKELGISKYTKETNVLRKEQQAKIEELMNISHIIYRKQVYITRNRTNNNYYKLNALTVKNSYPLLLIDDIFSSLYKSKWFSILIWQSVLANRDELAEPKKIVSVTKDGLYKFLSGSYI</sequence>
<dbReference type="Proteomes" id="UP000266673">
    <property type="component" value="Unassembled WGS sequence"/>
</dbReference>
<dbReference type="AlphaFoldDB" id="A0A397V1J0"/>
<reference evidence="1 2" key="1">
    <citation type="submission" date="2018-06" db="EMBL/GenBank/DDBJ databases">
        <title>Comparative genomics reveals the genomic features of Rhizophagus irregularis, R. cerebriforme, R. diaphanum and Gigaspora rosea, and their symbiotic lifestyle signature.</title>
        <authorList>
            <person name="Morin E."/>
            <person name="San Clemente H."/>
            <person name="Chen E.C.H."/>
            <person name="De La Providencia I."/>
            <person name="Hainaut M."/>
            <person name="Kuo A."/>
            <person name="Kohler A."/>
            <person name="Murat C."/>
            <person name="Tang N."/>
            <person name="Roy S."/>
            <person name="Loubradou J."/>
            <person name="Henrissat B."/>
            <person name="Grigoriev I.V."/>
            <person name="Corradi N."/>
            <person name="Roux C."/>
            <person name="Martin F.M."/>
        </authorList>
    </citation>
    <scope>NUCLEOTIDE SEQUENCE [LARGE SCALE GENOMIC DNA]</scope>
    <source>
        <strain evidence="1 2">DAOM 194757</strain>
    </source>
</reference>
<dbReference type="InterPro" id="IPR043502">
    <property type="entry name" value="DNA/RNA_pol_sf"/>
</dbReference>
<dbReference type="OrthoDB" id="420169at2759"/>
<dbReference type="InterPro" id="IPR043128">
    <property type="entry name" value="Rev_trsase/Diguanyl_cyclase"/>
</dbReference>
<accession>A0A397V1J0</accession>
<dbReference type="Gene3D" id="3.10.10.10">
    <property type="entry name" value="HIV Type 1 Reverse Transcriptase, subunit A, domain 1"/>
    <property type="match status" value="1"/>
</dbReference>
<comment type="caution">
    <text evidence="1">The sequence shown here is derived from an EMBL/GenBank/DDBJ whole genome shotgun (WGS) entry which is preliminary data.</text>
</comment>
<proteinExistence type="predicted"/>
<dbReference type="EMBL" id="QKWP01000948">
    <property type="protein sequence ID" value="RIB13186.1"/>
    <property type="molecule type" value="Genomic_DNA"/>
</dbReference>
<evidence type="ECO:0000313" key="1">
    <source>
        <dbReference type="EMBL" id="RIB13186.1"/>
    </source>
</evidence>
<name>A0A397V1J0_9GLOM</name>
<organism evidence="1 2">
    <name type="scientific">Gigaspora rosea</name>
    <dbReference type="NCBI Taxonomy" id="44941"/>
    <lineage>
        <taxon>Eukaryota</taxon>
        <taxon>Fungi</taxon>
        <taxon>Fungi incertae sedis</taxon>
        <taxon>Mucoromycota</taxon>
        <taxon>Glomeromycotina</taxon>
        <taxon>Glomeromycetes</taxon>
        <taxon>Diversisporales</taxon>
        <taxon>Gigasporaceae</taxon>
        <taxon>Gigaspora</taxon>
    </lineage>
</organism>